<feature type="transmembrane region" description="Helical" evidence="1">
    <location>
        <begin position="363"/>
        <end position="384"/>
    </location>
</feature>
<protein>
    <submittedName>
        <fullName evidence="2">Uncharacterized protein</fullName>
    </submittedName>
</protein>
<keyword evidence="3" id="KW-1185">Reference proteome</keyword>
<gene>
    <name evidence="2" type="ORF">CFN78_01795</name>
</gene>
<feature type="transmembrane region" description="Helical" evidence="1">
    <location>
        <begin position="147"/>
        <end position="165"/>
    </location>
</feature>
<evidence type="ECO:0000313" key="3">
    <source>
        <dbReference type="Proteomes" id="UP000242444"/>
    </source>
</evidence>
<feature type="transmembrane region" description="Helical" evidence="1">
    <location>
        <begin position="242"/>
        <end position="261"/>
    </location>
</feature>
<feature type="transmembrane region" description="Helical" evidence="1">
    <location>
        <begin position="431"/>
        <end position="455"/>
    </location>
</feature>
<reference evidence="2 3" key="1">
    <citation type="submission" date="2017-07" db="EMBL/GenBank/DDBJ databases">
        <title>Amycolatopsis antarcticus sp. nov., isolated from the surface of an Antarcticus brown macroalga.</title>
        <authorList>
            <person name="Wang J."/>
            <person name="Leiva S."/>
            <person name="Huang J."/>
            <person name="Huang Y."/>
        </authorList>
    </citation>
    <scope>NUCLEOTIDE SEQUENCE [LARGE SCALE GENOMIC DNA]</scope>
    <source>
        <strain evidence="2 3">AU-G6</strain>
    </source>
</reference>
<keyword evidence="1" id="KW-0472">Membrane</keyword>
<dbReference type="EMBL" id="NKYE01000001">
    <property type="protein sequence ID" value="OZM74959.1"/>
    <property type="molecule type" value="Genomic_DNA"/>
</dbReference>
<feature type="transmembrane region" description="Helical" evidence="1">
    <location>
        <begin position="185"/>
        <end position="203"/>
    </location>
</feature>
<proteinExistence type="predicted"/>
<feature type="transmembrane region" description="Helical" evidence="1">
    <location>
        <begin position="215"/>
        <end position="236"/>
    </location>
</feature>
<feature type="transmembrane region" description="Helical" evidence="1">
    <location>
        <begin position="396"/>
        <end position="419"/>
    </location>
</feature>
<keyword evidence="1" id="KW-1133">Transmembrane helix</keyword>
<feature type="transmembrane region" description="Helical" evidence="1">
    <location>
        <begin position="334"/>
        <end position="351"/>
    </location>
</feature>
<feature type="transmembrane region" description="Helical" evidence="1">
    <location>
        <begin position="537"/>
        <end position="558"/>
    </location>
</feature>
<feature type="transmembrane region" description="Helical" evidence="1">
    <location>
        <begin position="35"/>
        <end position="54"/>
    </location>
</feature>
<name>A0A263D9U7_9PSEU</name>
<feature type="transmembrane region" description="Helical" evidence="1">
    <location>
        <begin position="104"/>
        <end position="127"/>
    </location>
</feature>
<feature type="transmembrane region" description="Helical" evidence="1">
    <location>
        <begin position="501"/>
        <end position="517"/>
    </location>
</feature>
<evidence type="ECO:0000256" key="1">
    <source>
        <dbReference type="SAM" id="Phobius"/>
    </source>
</evidence>
<dbReference type="RefSeq" id="WP_094860740.1">
    <property type="nucleotide sequence ID" value="NZ_NKYE01000001.1"/>
</dbReference>
<feature type="transmembrane region" description="Helical" evidence="1">
    <location>
        <begin position="294"/>
        <end position="314"/>
    </location>
</feature>
<dbReference type="InParanoid" id="A0A263D9U7"/>
<dbReference type="Proteomes" id="UP000242444">
    <property type="component" value="Unassembled WGS sequence"/>
</dbReference>
<feature type="transmembrane region" description="Helical" evidence="1">
    <location>
        <begin position="475"/>
        <end position="494"/>
    </location>
</feature>
<evidence type="ECO:0000313" key="2">
    <source>
        <dbReference type="EMBL" id="OZM74959.1"/>
    </source>
</evidence>
<sequence length="569" mass="54119">MLSGGLGAAVASALLLAVGVVLPVTGGAGPGFSSAALLIALAVLPAALAAGFALRGSRVTAAAVVAGAAALAPGRALADLQFAIDPSTTSRPELYLPATLDVPAPGPGLWLLLAGHIAAMVAGVLAFRALSRYAEAAADADERRRPVLAVTVGLVAAIGLLTAPITSSDAYLLAQSAFEGPMLVLAGHLLLACALPLAVVLATGSGLREAARGGLLGLAAALVAIALPPVVSGLAVPVAGVAGGPVAALAAAAGLVLLALAPGGRAAADRQATRDATRDGDLAGEARLPGGGRLLTATGVLAVLTALAALGGALGATVESASGTAVSDSPSRPWLLVAGVLVGLLGIAVLVPRCAALVRPALAVAWSGVFLAGTSVIDTALTAGALPAGPTAGEGVLWTVLAMIAAIATAACAVVAGMVERDDSDSKAEAVPAGAGSLLSPLVAAGILAVAGLTLPAIAAPDYLAPGLWSGFGTPSWGLAIVLVTVLGAAVLAPRSRPARAVALLGGAAAVLGLRAAELPLGAAGTDGGIPGATAAPGTWLALAGAAAFAVAAVVVAVGRNGESAGQDG</sequence>
<dbReference type="AlphaFoldDB" id="A0A263D9U7"/>
<comment type="caution">
    <text evidence="2">The sequence shown here is derived from an EMBL/GenBank/DDBJ whole genome shotgun (WGS) entry which is preliminary data.</text>
</comment>
<accession>A0A263D9U7</accession>
<dbReference type="OrthoDB" id="3638762at2"/>
<feature type="transmembrane region" description="Helical" evidence="1">
    <location>
        <begin position="61"/>
        <end position="84"/>
    </location>
</feature>
<keyword evidence="1" id="KW-0812">Transmembrane</keyword>
<organism evidence="2 3">
    <name type="scientific">Amycolatopsis antarctica</name>
    <dbReference type="NCBI Taxonomy" id="1854586"/>
    <lineage>
        <taxon>Bacteria</taxon>
        <taxon>Bacillati</taxon>
        <taxon>Actinomycetota</taxon>
        <taxon>Actinomycetes</taxon>
        <taxon>Pseudonocardiales</taxon>
        <taxon>Pseudonocardiaceae</taxon>
        <taxon>Amycolatopsis</taxon>
    </lineage>
</organism>